<feature type="region of interest" description="Disordered" evidence="6">
    <location>
        <begin position="1"/>
        <end position="31"/>
    </location>
</feature>
<dbReference type="InterPro" id="IPR002073">
    <property type="entry name" value="PDEase_catalytic_dom"/>
</dbReference>
<keyword evidence="4 5" id="KW-0378">Hydrolase</keyword>
<dbReference type="SMART" id="SM00065">
    <property type="entry name" value="GAF"/>
    <property type="match status" value="2"/>
</dbReference>
<dbReference type="Pfam" id="PF00233">
    <property type="entry name" value="PDEase_I"/>
    <property type="match status" value="1"/>
</dbReference>
<evidence type="ECO:0000256" key="4">
    <source>
        <dbReference type="ARBA" id="ARBA00022801"/>
    </source>
</evidence>
<dbReference type="InterPro" id="IPR023088">
    <property type="entry name" value="PDEase"/>
</dbReference>
<evidence type="ECO:0000313" key="9">
    <source>
        <dbReference type="RefSeq" id="XP_017774953.1"/>
    </source>
</evidence>
<proteinExistence type="inferred from homology"/>
<dbReference type="InterPro" id="IPR029016">
    <property type="entry name" value="GAF-like_dom_sf"/>
</dbReference>
<keyword evidence="8" id="KW-1185">Reference proteome</keyword>
<dbReference type="Gene3D" id="1.10.1300.10">
    <property type="entry name" value="3'5'-cyclic nucleotide phosphodiesterase, catalytic domain"/>
    <property type="match status" value="1"/>
</dbReference>
<dbReference type="InterPro" id="IPR003607">
    <property type="entry name" value="HD/PDEase_dom"/>
</dbReference>
<dbReference type="RefSeq" id="XP_017774953.1">
    <property type="nucleotide sequence ID" value="XM_017919464.1"/>
</dbReference>
<comment type="similarity">
    <text evidence="1 5">Belongs to the cyclic nucleotide phosphodiesterase family.</text>
</comment>
<dbReference type="Gene3D" id="3.30.450.40">
    <property type="match status" value="2"/>
</dbReference>
<dbReference type="PROSITE" id="PS51845">
    <property type="entry name" value="PDEASE_I_2"/>
    <property type="match status" value="1"/>
</dbReference>
<gene>
    <name evidence="9" type="primary">LOC108561502</name>
</gene>
<keyword evidence="2" id="KW-0140">cGMP</keyword>
<name>A0ABM1MK53_NICVS</name>
<evidence type="ECO:0000256" key="5">
    <source>
        <dbReference type="RuleBase" id="RU363067"/>
    </source>
</evidence>
<dbReference type="InterPro" id="IPR003018">
    <property type="entry name" value="GAF"/>
</dbReference>
<feature type="region of interest" description="Disordered" evidence="6">
    <location>
        <begin position="59"/>
        <end position="84"/>
    </location>
</feature>
<feature type="domain" description="PDEase" evidence="7">
    <location>
        <begin position="574"/>
        <end position="895"/>
    </location>
</feature>
<protein>
    <recommendedName>
        <fullName evidence="5">Phosphodiesterase</fullName>
        <ecNumber evidence="5">3.1.4.-</ecNumber>
    </recommendedName>
</protein>
<dbReference type="InterPro" id="IPR023174">
    <property type="entry name" value="PDEase_CS"/>
</dbReference>
<dbReference type="EC" id="3.1.4.-" evidence="5"/>
<dbReference type="Proteomes" id="UP000695000">
    <property type="component" value="Unplaced"/>
</dbReference>
<accession>A0ABM1MK53</accession>
<organism evidence="8 9">
    <name type="scientific">Nicrophorus vespilloides</name>
    <name type="common">Boreal carrion beetle</name>
    <dbReference type="NCBI Taxonomy" id="110193"/>
    <lineage>
        <taxon>Eukaryota</taxon>
        <taxon>Metazoa</taxon>
        <taxon>Ecdysozoa</taxon>
        <taxon>Arthropoda</taxon>
        <taxon>Hexapoda</taxon>
        <taxon>Insecta</taxon>
        <taxon>Pterygota</taxon>
        <taxon>Neoptera</taxon>
        <taxon>Endopterygota</taxon>
        <taxon>Coleoptera</taxon>
        <taxon>Polyphaga</taxon>
        <taxon>Staphyliniformia</taxon>
        <taxon>Silphidae</taxon>
        <taxon>Nicrophorinae</taxon>
        <taxon>Nicrophorus</taxon>
    </lineage>
</organism>
<evidence type="ECO:0000256" key="6">
    <source>
        <dbReference type="SAM" id="MobiDB-lite"/>
    </source>
</evidence>
<dbReference type="GeneID" id="108561502"/>
<dbReference type="SUPFAM" id="SSF55781">
    <property type="entry name" value="GAF domain-like"/>
    <property type="match status" value="2"/>
</dbReference>
<sequence length="902" mass="103374">MSGYNEPRIADILENEDDDNSVSTTTSTRQMNTDRNQFQVQIVVTPSRGRDGGAEIKVCGPNGSIGGGNSPQVSRGRSASRRLPPIHNSQESQWISRRTRTPSPAIHGRQDRYYLEPRYGRHHRNRNDRSPITTTKYDVGSCAAGYNNQLSPNMSPMQQLTGDGVTQFLRSNPDFLDRFVMEEIELEQLERWIIRRSQKMKKKHEQKNDRKISLSKWKFCVHADKRKMLQDLTTSLEKQPTKDEVLWELASCISSAVDADGFQLILIENADLSRTSIFKGNIKTSLKASKAVIAYVIDKLESVRVSYHQMDSRFPNGSFKDGEEYHVMCQPVVSNGKLAAILELWKIKGKQPFHEEDEEIGMSYLVWGGIALHYADLYFSMNQQKKLNDFLLDVVKSIFQDMISIDKLVKKIMNFAQKLVDADRASLFLVDTKNNQLYATIFDVGLDEEERVEATSKEIRFPLGIGIAGIVATTGEILNISDAYSDVRFNRSIDQLTGYKTDTILCMPIYIQGRIIGVVQMVNKHTGMFTKEDQDAFEMFAIYCGLALHHAQLYDQIKKSEQKYRVALEVLSYHNTCNEEEFKEALGNGIPEKIIGVDDYYFNPFGLKDNEKAKHAIYMFIDLFGLTRFDKNSLIRFTLTVRKNYRRVPYHNWTHGFSVANSMYTIIKHSNNIFSLNESLALYIGALCHDLDHRGKTNKFMLDTASPLANIYSTSTMEHHHFNQTVTILQQEGHNIFSKLSSTEYKEVLDLLKHCILATDLALFFNNKDRLSKILSEDNFSWHNQDHRLLIQAIAMTGSDLSASAKPWEVQVKTVDIIFQEFYDQGDEEKKNGRTPLPMMDRNQTNHQPASQVGFLTGICSPCYTLLHQLIPETKSLLDMCHENLRRWKDIDDNIKEKREAR</sequence>
<dbReference type="PANTHER" id="PTHR11347">
    <property type="entry name" value="CYCLIC NUCLEOTIDE PHOSPHODIESTERASE"/>
    <property type="match status" value="1"/>
</dbReference>
<comment type="cofactor">
    <cofactor evidence="5">
        <name>a divalent metal cation</name>
        <dbReference type="ChEBI" id="CHEBI:60240"/>
    </cofactor>
    <text evidence="5">Binds 2 divalent metal cations per subunit. Site 1 may preferentially bind zinc ions, while site 2 has a preference for magnesium and/or manganese ions.</text>
</comment>
<dbReference type="CDD" id="cd00077">
    <property type="entry name" value="HDc"/>
    <property type="match status" value="1"/>
</dbReference>
<dbReference type="SUPFAM" id="SSF109604">
    <property type="entry name" value="HD-domain/PDEase-like"/>
    <property type="match status" value="1"/>
</dbReference>
<dbReference type="Pfam" id="PF01590">
    <property type="entry name" value="GAF"/>
    <property type="match status" value="1"/>
</dbReference>
<evidence type="ECO:0000256" key="1">
    <source>
        <dbReference type="ARBA" id="ARBA00007648"/>
    </source>
</evidence>
<keyword evidence="3 5" id="KW-0479">Metal-binding</keyword>
<evidence type="ECO:0000313" key="8">
    <source>
        <dbReference type="Proteomes" id="UP000695000"/>
    </source>
</evidence>
<dbReference type="PRINTS" id="PR00387">
    <property type="entry name" value="PDIESTERASE1"/>
</dbReference>
<evidence type="ECO:0000259" key="7">
    <source>
        <dbReference type="PROSITE" id="PS51845"/>
    </source>
</evidence>
<evidence type="ECO:0000256" key="3">
    <source>
        <dbReference type="ARBA" id="ARBA00022723"/>
    </source>
</evidence>
<evidence type="ECO:0000256" key="2">
    <source>
        <dbReference type="ARBA" id="ARBA00022535"/>
    </source>
</evidence>
<dbReference type="InterPro" id="IPR036971">
    <property type="entry name" value="PDEase_catalytic_dom_sf"/>
</dbReference>
<dbReference type="PROSITE" id="PS00126">
    <property type="entry name" value="PDEASE_I_1"/>
    <property type="match status" value="1"/>
</dbReference>
<reference evidence="9" key="1">
    <citation type="submission" date="2025-08" db="UniProtKB">
        <authorList>
            <consortium name="RefSeq"/>
        </authorList>
    </citation>
    <scope>IDENTIFICATION</scope>
    <source>
        <tissue evidence="9">Whole Larva</tissue>
    </source>
</reference>
<dbReference type="SMART" id="SM00471">
    <property type="entry name" value="HDc"/>
    <property type="match status" value="1"/>
</dbReference>